<dbReference type="InterPro" id="IPR036366">
    <property type="entry name" value="PGBDSf"/>
</dbReference>
<dbReference type="Pfam" id="PF17820">
    <property type="entry name" value="PDZ_6"/>
    <property type="match status" value="1"/>
</dbReference>
<keyword evidence="10" id="KW-1185">Reference proteome</keyword>
<reference evidence="9 10" key="1">
    <citation type="submission" date="2017-06" db="EMBL/GenBank/DDBJ databases">
        <title>Investigating the central metabolism of Clostridium thermosuccinogenes.</title>
        <authorList>
            <person name="Koendjbiharie J.G."/>
            <person name="van Kranenburg R."/>
        </authorList>
    </citation>
    <scope>NUCLEOTIDE SEQUENCE [LARGE SCALE GENOMIC DNA]</scope>
    <source>
        <strain evidence="9 10">DSM 5806</strain>
    </source>
</reference>
<evidence type="ECO:0000256" key="2">
    <source>
        <dbReference type="ARBA" id="ARBA00022670"/>
    </source>
</evidence>
<dbReference type="NCBIfam" id="TIGR00225">
    <property type="entry name" value="prc"/>
    <property type="match status" value="1"/>
</dbReference>
<evidence type="ECO:0000256" key="4">
    <source>
        <dbReference type="ARBA" id="ARBA00022825"/>
    </source>
</evidence>
<organism evidence="9 10">
    <name type="scientific">Clostridium thermosuccinogenes</name>
    <dbReference type="NCBI Taxonomy" id="84032"/>
    <lineage>
        <taxon>Bacteria</taxon>
        <taxon>Bacillati</taxon>
        <taxon>Bacillota</taxon>
        <taxon>Clostridia</taxon>
        <taxon>Eubacteriales</taxon>
        <taxon>Clostridiaceae</taxon>
        <taxon>Clostridium</taxon>
    </lineage>
</organism>
<dbReference type="InterPro" id="IPR001478">
    <property type="entry name" value="PDZ"/>
</dbReference>
<dbReference type="CDD" id="cd07560">
    <property type="entry name" value="Peptidase_S41_CPP"/>
    <property type="match status" value="1"/>
</dbReference>
<keyword evidence="6" id="KW-0175">Coiled coil</keyword>
<keyword evidence="3 5" id="KW-0378">Hydrolase</keyword>
<dbReference type="InterPro" id="IPR036034">
    <property type="entry name" value="PDZ_sf"/>
</dbReference>
<dbReference type="CDD" id="cd06782">
    <property type="entry name" value="cpPDZ_CPP-like"/>
    <property type="match status" value="1"/>
</dbReference>
<evidence type="ECO:0000256" key="1">
    <source>
        <dbReference type="ARBA" id="ARBA00009179"/>
    </source>
</evidence>
<dbReference type="EMBL" id="NIOJ01000013">
    <property type="protein sequence ID" value="PNU00104.1"/>
    <property type="molecule type" value="Genomic_DNA"/>
</dbReference>
<dbReference type="GO" id="GO:0030288">
    <property type="term" value="C:outer membrane-bounded periplasmic space"/>
    <property type="evidence" value="ECO:0007669"/>
    <property type="project" value="TreeGrafter"/>
</dbReference>
<dbReference type="PROSITE" id="PS50106">
    <property type="entry name" value="PDZ"/>
    <property type="match status" value="1"/>
</dbReference>
<dbReference type="SMART" id="SM00228">
    <property type="entry name" value="PDZ"/>
    <property type="match status" value="1"/>
</dbReference>
<gene>
    <name evidence="9" type="ORF">CDQ84_07135</name>
</gene>
<dbReference type="SUPFAM" id="SSF50156">
    <property type="entry name" value="PDZ domain-like"/>
    <property type="match status" value="1"/>
</dbReference>
<feature type="domain" description="PDZ" evidence="8">
    <location>
        <begin position="93"/>
        <end position="157"/>
    </location>
</feature>
<evidence type="ECO:0000256" key="5">
    <source>
        <dbReference type="RuleBase" id="RU004404"/>
    </source>
</evidence>
<feature type="coiled-coil region" evidence="6">
    <location>
        <begin position="473"/>
        <end position="500"/>
    </location>
</feature>
<comment type="caution">
    <text evidence="9">The sequence shown here is derived from an EMBL/GenBank/DDBJ whole genome shotgun (WGS) entry which is preliminary data.</text>
</comment>
<name>A0A2K2FH88_9CLOT</name>
<dbReference type="Proteomes" id="UP000236151">
    <property type="component" value="Unassembled WGS sequence"/>
</dbReference>
<dbReference type="GO" id="GO:0004175">
    <property type="term" value="F:endopeptidase activity"/>
    <property type="evidence" value="ECO:0007669"/>
    <property type="project" value="TreeGrafter"/>
</dbReference>
<proteinExistence type="inferred from homology"/>
<dbReference type="Gene3D" id="2.30.42.10">
    <property type="match status" value="1"/>
</dbReference>
<dbReference type="OrthoDB" id="9812068at2"/>
<dbReference type="InterPro" id="IPR004447">
    <property type="entry name" value="Peptidase_S41A"/>
</dbReference>
<evidence type="ECO:0000313" key="9">
    <source>
        <dbReference type="EMBL" id="PNU00104.1"/>
    </source>
</evidence>
<feature type="chain" id="PRO_5014332784" evidence="7">
    <location>
        <begin position="27"/>
        <end position="501"/>
    </location>
</feature>
<dbReference type="InterPro" id="IPR002477">
    <property type="entry name" value="Peptidoglycan-bd-like"/>
</dbReference>
<evidence type="ECO:0000256" key="3">
    <source>
        <dbReference type="ARBA" id="ARBA00022801"/>
    </source>
</evidence>
<dbReference type="Pfam" id="PF01471">
    <property type="entry name" value="PG_binding_1"/>
    <property type="match status" value="1"/>
</dbReference>
<dbReference type="InterPro" id="IPR029045">
    <property type="entry name" value="ClpP/crotonase-like_dom_sf"/>
</dbReference>
<dbReference type="InterPro" id="IPR005151">
    <property type="entry name" value="Tail-specific_protease"/>
</dbReference>
<dbReference type="SUPFAM" id="SSF47090">
    <property type="entry name" value="PGBD-like"/>
    <property type="match status" value="1"/>
</dbReference>
<comment type="similarity">
    <text evidence="1 5">Belongs to the peptidase S41A family.</text>
</comment>
<dbReference type="PANTHER" id="PTHR32060:SF22">
    <property type="entry name" value="CARBOXYL-TERMINAL-PROCESSING PEPTIDASE 3, CHLOROPLASTIC"/>
    <property type="match status" value="1"/>
</dbReference>
<dbReference type="PANTHER" id="PTHR32060">
    <property type="entry name" value="TAIL-SPECIFIC PROTEASE"/>
    <property type="match status" value="1"/>
</dbReference>
<dbReference type="Pfam" id="PF03572">
    <property type="entry name" value="Peptidase_S41"/>
    <property type="match status" value="1"/>
</dbReference>
<evidence type="ECO:0000256" key="6">
    <source>
        <dbReference type="SAM" id="Coils"/>
    </source>
</evidence>
<dbReference type="InterPro" id="IPR055210">
    <property type="entry name" value="CtpA/B_N"/>
</dbReference>
<evidence type="ECO:0000256" key="7">
    <source>
        <dbReference type="SAM" id="SignalP"/>
    </source>
</evidence>
<sequence>MAKKYLKLVVAWIAIVCLLNSTAVYARENVSDSQTKNLEYLEAVMEMILEKYQGEITIQELIDGAIRGMFNTMDPYTIYYSMDEAQDFLGQVNGSYEGIGVTMRRNGKYIEVIRVSESSPAEKAGLYPGDRITAVDGTSVVEATLDEANSLIRGSSGTKVVLEVVRGEDVRKIEVTRGEILYNPVTYRINGDIGYIKLEIFNSNSADEMRKALKEMDKKKIKKIVLDLRDNPGGDVSQAVAIARMFVPAGLITKLDFKSDATPDVEYYSYLKKTKYDLVMLVNEMSASSSEIVAGAVQDTKAGILIGTKTFGKAKVQSIIPLLAPEAYEKYKKQLGVEVVNAYDLIYTYNIIPLEEEIIGYSKITTGMYTTPNGRMIDLVGIEPDIEVEDPELVNGVDVRSIEKLSKTVKYTIGSEGADVYHAENILKALGYNIDDPDSKYDKKTFEAIKEFQKKKGGYSYGIMDFTTQQWLNEELDKLLLEYDKQYAKAIEQLRQAEVLQ</sequence>
<keyword evidence="7" id="KW-0732">Signal</keyword>
<dbReference type="InterPro" id="IPR041489">
    <property type="entry name" value="PDZ_6"/>
</dbReference>
<evidence type="ECO:0000313" key="10">
    <source>
        <dbReference type="Proteomes" id="UP000236151"/>
    </source>
</evidence>
<dbReference type="SUPFAM" id="SSF52096">
    <property type="entry name" value="ClpP/crotonase"/>
    <property type="match status" value="1"/>
</dbReference>
<accession>A0A2K2FH88</accession>
<dbReference type="RefSeq" id="WP_103081040.1">
    <property type="nucleotide sequence ID" value="NZ_CP021850.1"/>
</dbReference>
<feature type="signal peptide" evidence="7">
    <location>
        <begin position="1"/>
        <end position="26"/>
    </location>
</feature>
<dbReference type="KEGG" id="cthd:CDO33_15770"/>
<protein>
    <submittedName>
        <fullName evidence="9">Peptidase S41</fullName>
    </submittedName>
</protein>
<dbReference type="Pfam" id="PF22694">
    <property type="entry name" value="CtpB_N-like"/>
    <property type="match status" value="1"/>
</dbReference>
<dbReference type="GO" id="GO:0007165">
    <property type="term" value="P:signal transduction"/>
    <property type="evidence" value="ECO:0007669"/>
    <property type="project" value="TreeGrafter"/>
</dbReference>
<keyword evidence="2 5" id="KW-0645">Protease</keyword>
<dbReference type="AlphaFoldDB" id="A0A2K2FH88"/>
<dbReference type="SMART" id="SM00245">
    <property type="entry name" value="TSPc"/>
    <property type="match status" value="1"/>
</dbReference>
<evidence type="ECO:0000259" key="8">
    <source>
        <dbReference type="PROSITE" id="PS50106"/>
    </source>
</evidence>
<dbReference type="GO" id="GO:0008236">
    <property type="term" value="F:serine-type peptidase activity"/>
    <property type="evidence" value="ECO:0007669"/>
    <property type="project" value="UniProtKB-KW"/>
</dbReference>
<dbReference type="Gene3D" id="3.90.226.10">
    <property type="entry name" value="2-enoyl-CoA Hydratase, Chain A, domain 1"/>
    <property type="match status" value="1"/>
</dbReference>
<dbReference type="Gene3D" id="1.10.101.10">
    <property type="entry name" value="PGBD-like superfamily/PGBD"/>
    <property type="match status" value="1"/>
</dbReference>
<dbReference type="InterPro" id="IPR036365">
    <property type="entry name" value="PGBD-like_sf"/>
</dbReference>
<keyword evidence="4 5" id="KW-0720">Serine protease</keyword>
<dbReference type="GO" id="GO:0006508">
    <property type="term" value="P:proteolysis"/>
    <property type="evidence" value="ECO:0007669"/>
    <property type="project" value="UniProtKB-KW"/>
</dbReference>